<dbReference type="InterPro" id="IPR045851">
    <property type="entry name" value="AMP-bd_C_sf"/>
</dbReference>
<dbReference type="GO" id="GO:0006085">
    <property type="term" value="P:acetyl-CoA biosynthetic process"/>
    <property type="evidence" value="ECO:0007669"/>
    <property type="project" value="TreeGrafter"/>
</dbReference>
<dbReference type="SUPFAM" id="SSF56801">
    <property type="entry name" value="Acetyl-CoA synthetase-like"/>
    <property type="match status" value="1"/>
</dbReference>
<accession>A0A3D5N4W1</accession>
<comment type="caution">
    <text evidence="1">The sequence shown here is derived from an EMBL/GenBank/DDBJ whole genome shotgun (WGS) entry which is preliminary data.</text>
</comment>
<sequence length="60" mass="6738">PIASPDYLQWSPGLPKTRSGKIMRRILRKIAANEYDQLGDTSTLADPGVVDDLIDNRQNR</sequence>
<proteinExistence type="predicted"/>
<organism evidence="1 2">
    <name type="scientific">Thalassospira lucentensis</name>
    <dbReference type="NCBI Taxonomy" id="168935"/>
    <lineage>
        <taxon>Bacteria</taxon>
        <taxon>Pseudomonadati</taxon>
        <taxon>Pseudomonadota</taxon>
        <taxon>Alphaproteobacteria</taxon>
        <taxon>Rhodospirillales</taxon>
        <taxon>Thalassospiraceae</taxon>
        <taxon>Thalassospira</taxon>
    </lineage>
</organism>
<dbReference type="PANTHER" id="PTHR24095:SF14">
    <property type="entry name" value="ACETYL-COENZYME A SYNTHETASE 1"/>
    <property type="match status" value="1"/>
</dbReference>
<dbReference type="PANTHER" id="PTHR24095">
    <property type="entry name" value="ACETYL-COENZYME A SYNTHETASE"/>
    <property type="match status" value="1"/>
</dbReference>
<reference evidence="1 2" key="1">
    <citation type="journal article" date="2018" name="Nat. Biotechnol.">
        <title>A standardized bacterial taxonomy based on genome phylogeny substantially revises the tree of life.</title>
        <authorList>
            <person name="Parks D.H."/>
            <person name="Chuvochina M."/>
            <person name="Waite D.W."/>
            <person name="Rinke C."/>
            <person name="Skarshewski A."/>
            <person name="Chaumeil P.A."/>
            <person name="Hugenholtz P."/>
        </authorList>
    </citation>
    <scope>NUCLEOTIDE SEQUENCE [LARGE SCALE GENOMIC DNA]</scope>
    <source>
        <strain evidence="1">UBA9881</strain>
    </source>
</reference>
<dbReference type="EMBL" id="DPOP01000002">
    <property type="protein sequence ID" value="HCW65628.1"/>
    <property type="molecule type" value="Genomic_DNA"/>
</dbReference>
<protein>
    <recommendedName>
        <fullName evidence="3">Acetyl-coenzyme A synthetase</fullName>
    </recommendedName>
</protein>
<evidence type="ECO:0000313" key="2">
    <source>
        <dbReference type="Proteomes" id="UP000264179"/>
    </source>
</evidence>
<dbReference type="Gene3D" id="3.30.300.30">
    <property type="match status" value="1"/>
</dbReference>
<name>A0A3D5N4W1_9PROT</name>
<dbReference type="GO" id="GO:0005829">
    <property type="term" value="C:cytosol"/>
    <property type="evidence" value="ECO:0007669"/>
    <property type="project" value="TreeGrafter"/>
</dbReference>
<dbReference type="RefSeq" id="WP_276652930.1">
    <property type="nucleotide sequence ID" value="NZ_DPOP01000002.1"/>
</dbReference>
<gene>
    <name evidence="1" type="ORF">DHR80_00170</name>
</gene>
<evidence type="ECO:0000313" key="1">
    <source>
        <dbReference type="EMBL" id="HCW65628.1"/>
    </source>
</evidence>
<dbReference type="Proteomes" id="UP000264179">
    <property type="component" value="Unassembled WGS sequence"/>
</dbReference>
<dbReference type="AlphaFoldDB" id="A0A3D5N4W1"/>
<evidence type="ECO:0008006" key="3">
    <source>
        <dbReference type="Google" id="ProtNLM"/>
    </source>
</evidence>
<dbReference type="GO" id="GO:0003987">
    <property type="term" value="F:acetate-CoA ligase activity"/>
    <property type="evidence" value="ECO:0007669"/>
    <property type="project" value="TreeGrafter"/>
</dbReference>
<feature type="non-terminal residue" evidence="1">
    <location>
        <position position="1"/>
    </location>
</feature>